<proteinExistence type="predicted"/>
<dbReference type="EMBL" id="CP025096">
    <property type="protein sequence ID" value="AUD04138.1"/>
    <property type="molecule type" value="Genomic_DNA"/>
</dbReference>
<evidence type="ECO:0000313" key="3">
    <source>
        <dbReference type="Proteomes" id="UP000232883"/>
    </source>
</evidence>
<dbReference type="RefSeq" id="WP_100990204.1">
    <property type="nucleotide sequence ID" value="NZ_CP025096.1"/>
</dbReference>
<dbReference type="InterPro" id="IPR014942">
    <property type="entry name" value="AbiEii"/>
</dbReference>
<reference evidence="2 3" key="1">
    <citation type="submission" date="2017-11" db="EMBL/GenBank/DDBJ databases">
        <title>Taxonomic description and genome sequences of Spirosoma HA7 sp. nov., isolated from pollen microhabitat of Corylus avellana.</title>
        <authorList>
            <person name="Ambika Manirajan B."/>
            <person name="Suarez C."/>
            <person name="Ratering S."/>
            <person name="Geissler-Plaum R."/>
            <person name="Cardinale M."/>
            <person name="Sylvia S."/>
        </authorList>
    </citation>
    <scope>NUCLEOTIDE SEQUENCE [LARGE SCALE GENOMIC DNA]</scope>
    <source>
        <strain evidence="2 3">HA7</strain>
    </source>
</reference>
<evidence type="ECO:0000256" key="1">
    <source>
        <dbReference type="SAM" id="MobiDB-lite"/>
    </source>
</evidence>
<dbReference type="Proteomes" id="UP000232883">
    <property type="component" value="Chromosome"/>
</dbReference>
<feature type="region of interest" description="Disordered" evidence="1">
    <location>
        <begin position="212"/>
        <end position="261"/>
    </location>
</feature>
<organism evidence="2 3">
    <name type="scientific">Spirosoma pollinicola</name>
    <dbReference type="NCBI Taxonomy" id="2057025"/>
    <lineage>
        <taxon>Bacteria</taxon>
        <taxon>Pseudomonadati</taxon>
        <taxon>Bacteroidota</taxon>
        <taxon>Cytophagia</taxon>
        <taxon>Cytophagales</taxon>
        <taxon>Cytophagaceae</taxon>
        <taxon>Spirosoma</taxon>
    </lineage>
</organism>
<evidence type="ECO:0008006" key="4">
    <source>
        <dbReference type="Google" id="ProtNLM"/>
    </source>
</evidence>
<keyword evidence="3" id="KW-1185">Reference proteome</keyword>
<dbReference type="Pfam" id="PF08843">
    <property type="entry name" value="AbiEii"/>
    <property type="match status" value="1"/>
</dbReference>
<protein>
    <recommendedName>
        <fullName evidence="4">Nucleotidyl transferase AbiEii/AbiGii toxin family protein</fullName>
    </recommendedName>
</protein>
<dbReference type="OrthoDB" id="9796281at2"/>
<dbReference type="AlphaFoldDB" id="A0A2K8Z2N9"/>
<name>A0A2K8Z2N9_9BACT</name>
<evidence type="ECO:0000313" key="2">
    <source>
        <dbReference type="EMBL" id="AUD04138.1"/>
    </source>
</evidence>
<accession>A0A2K8Z2N9</accession>
<feature type="compositionally biased region" description="Polar residues" evidence="1">
    <location>
        <begin position="243"/>
        <end position="261"/>
    </location>
</feature>
<sequence>MYHLQTIDTKPYQLLQELMTNRELEQAGFLLCGGGAIALHLGHRQSTDIDLFTPKAIPPGAMKKFMEQTFGARVDVYSQSDLGIRGFLDGVKFDMIRFPYQMQHAPLAEQNIRFLDLRDAVAMKVHAVANRGLRRDFYDLAEILQRMPLKEVLKNYQRQFSPSQMAMSHTRRALTFFTDAEADSTKVDVRNGRSWDQVKKIMAKAVQHPSEIPTLKAPRLLKPGNPHLTDLKSSAPAKALPSQPKTPSAQVSRPISTRRVT</sequence>
<dbReference type="KEGG" id="spir:CWM47_21260"/>
<gene>
    <name evidence="2" type="ORF">CWM47_21260</name>
</gene>